<name>A0A8I1LW98_PAEPO</name>
<evidence type="ECO:0000313" key="2">
    <source>
        <dbReference type="EMBL" id="MBM0634587.1"/>
    </source>
</evidence>
<dbReference type="AlphaFoldDB" id="A0A8I1LW98"/>
<organism evidence="2 3">
    <name type="scientific">Paenibacillus polymyxa</name>
    <name type="common">Bacillus polymyxa</name>
    <dbReference type="NCBI Taxonomy" id="1406"/>
    <lineage>
        <taxon>Bacteria</taxon>
        <taxon>Bacillati</taxon>
        <taxon>Bacillota</taxon>
        <taxon>Bacilli</taxon>
        <taxon>Bacillales</taxon>
        <taxon>Paenibacillaceae</taxon>
        <taxon>Paenibacillus</taxon>
    </lineage>
</organism>
<protein>
    <submittedName>
        <fullName evidence="2">AAA family ATPase</fullName>
    </submittedName>
</protein>
<evidence type="ECO:0000259" key="1">
    <source>
        <dbReference type="Pfam" id="PF07728"/>
    </source>
</evidence>
<evidence type="ECO:0000313" key="3">
    <source>
        <dbReference type="Proteomes" id="UP000650605"/>
    </source>
</evidence>
<feature type="domain" description="ATPase dynein-related AAA" evidence="1">
    <location>
        <begin position="314"/>
        <end position="418"/>
    </location>
</feature>
<proteinExistence type="predicted"/>
<dbReference type="SUPFAM" id="SSF52540">
    <property type="entry name" value="P-loop containing nucleoside triphosphate hydrolases"/>
    <property type="match status" value="1"/>
</dbReference>
<dbReference type="InterPro" id="IPR052934">
    <property type="entry name" value="Methyl-DNA_Rec/Restrict_Enz"/>
</dbReference>
<dbReference type="RefSeq" id="WP_165145478.1">
    <property type="nucleotide sequence ID" value="NZ_JAEHFQ010000008.1"/>
</dbReference>
<sequence length="579" mass="64689">MSFIVDGIFYKKINPGDLWNIERPPGIVTGGGGQTYINLAIDDTQLVEFLKYGHTTPKPADHKGRNTIEIVASTLGNPTQTSTITFDPRSGRNDYTIANQHRNRHPAWTSTAGFPSVPTGCRSADDVKGTGITTDLVIVIIRTLDGKYTAGYFNVPSLPSDWKAGIGLENIFSGNTGIRYFKSEVPQAIPMIISEALKSWEYNPNVLLYGPPGTGKTFAMQWLWENIDKPVMDILELDNSNLSNPFKYVGDPLEFFKGNLRKEWLTFHQNFSYEDFIIGKLPVPSPSGGFSLKPKAGILLDVALSVNKDSGAFDKAIIFIDELNRGNVSKIFGQLITFLDSDKRGWDKHGDENPMKIPVPLPELQVRGDKTEEVTMIDGSSQEIPFPHYFPSSIYILASMNSVDRAVAPLDSALARRFEKINCGPDYEYLEELFAIDKVQLETTTSANWNSKDVAYKLLVRVNGYVSKNLGEDFELGQSYITKVSMATSEIEGFNLLANNWEKMILPQLVEKFGNRQDILADFLKINEAIAEATLSPFYPYRYKIVDGVETDSVLKKSLKELGTEELATVLRYLADERH</sequence>
<dbReference type="GO" id="GO:0016887">
    <property type="term" value="F:ATP hydrolysis activity"/>
    <property type="evidence" value="ECO:0007669"/>
    <property type="project" value="InterPro"/>
</dbReference>
<dbReference type="GO" id="GO:0005524">
    <property type="term" value="F:ATP binding"/>
    <property type="evidence" value="ECO:0007669"/>
    <property type="project" value="InterPro"/>
</dbReference>
<dbReference type="PANTHER" id="PTHR37291">
    <property type="entry name" value="5-METHYLCYTOSINE-SPECIFIC RESTRICTION ENZYME B"/>
    <property type="match status" value="1"/>
</dbReference>
<dbReference type="InterPro" id="IPR027417">
    <property type="entry name" value="P-loop_NTPase"/>
</dbReference>
<accession>A0A8I1LW98</accession>
<dbReference type="Gene3D" id="3.40.50.300">
    <property type="entry name" value="P-loop containing nucleotide triphosphate hydrolases"/>
    <property type="match status" value="1"/>
</dbReference>
<dbReference type="Pfam" id="PF07728">
    <property type="entry name" value="AAA_5"/>
    <property type="match status" value="1"/>
</dbReference>
<dbReference type="PANTHER" id="PTHR37291:SF1">
    <property type="entry name" value="TYPE IV METHYL-DIRECTED RESTRICTION ENZYME ECOKMCRB SUBUNIT"/>
    <property type="match status" value="1"/>
</dbReference>
<dbReference type="InterPro" id="IPR011704">
    <property type="entry name" value="ATPase_dyneun-rel_AAA"/>
</dbReference>
<gene>
    <name evidence="2" type="ORF">JDW19_15860</name>
</gene>
<dbReference type="EMBL" id="JAEHFQ010000008">
    <property type="protein sequence ID" value="MBM0634587.1"/>
    <property type="molecule type" value="Genomic_DNA"/>
</dbReference>
<dbReference type="Proteomes" id="UP000650605">
    <property type="component" value="Unassembled WGS sequence"/>
</dbReference>
<comment type="caution">
    <text evidence="2">The sequence shown here is derived from an EMBL/GenBank/DDBJ whole genome shotgun (WGS) entry which is preliminary data.</text>
</comment>
<reference evidence="2" key="1">
    <citation type="submission" date="2020-12" db="EMBL/GenBank/DDBJ databases">
        <title>Paenibacillus polymyxa LMG 27872: a double-edged sword.</title>
        <authorList>
            <person name="Langendries S."/>
            <person name="Garcia Mendez S."/>
            <person name="Beirinckx S."/>
            <person name="Viaene T."/>
            <person name="Baeyen S."/>
            <person name="Goeminne G."/>
            <person name="Willems A."/>
            <person name="Debode J."/>
            <person name="Goormachtig S."/>
        </authorList>
    </citation>
    <scope>NUCLEOTIDE SEQUENCE</scope>
    <source>
        <strain evidence="2">LMG 27872</strain>
    </source>
</reference>